<dbReference type="EMBL" id="JAJITC010000019">
    <property type="protein sequence ID" value="MCC8405426.1"/>
    <property type="molecule type" value="Genomic_DNA"/>
</dbReference>
<dbReference type="Gene3D" id="3.40.50.1860">
    <property type="match status" value="2"/>
</dbReference>
<dbReference type="NCBIfam" id="TIGR00035">
    <property type="entry name" value="asp_race"/>
    <property type="match status" value="1"/>
</dbReference>
<evidence type="ECO:0000313" key="3">
    <source>
        <dbReference type="EMBL" id="MCC8405426.1"/>
    </source>
</evidence>
<evidence type="ECO:0000256" key="2">
    <source>
        <dbReference type="ARBA" id="ARBA00023235"/>
    </source>
</evidence>
<dbReference type="SUPFAM" id="SSF53681">
    <property type="entry name" value="Aspartate/glutamate racemase"/>
    <property type="match status" value="2"/>
</dbReference>
<sequence>MKTIGVIGGMSWESSSEYYRLLNRHAKARLGGHHNARSLLLSVDFASIEANQRAGDWHALGEQMAAAARQLERGGADLVILATNTMHRVCDSIERAITVPFLHIADPTGAALRAAGIERVGLLGTRYTMEQTFYTGRLRERYGLETLVPDDEERADVHRIIYDELCHGNVDDASRKVYQRVIEHLAARGAQAVILGCTEITLLIKPEDSVLPVFDTTALHAQAAVEWAIGEQDDELEGSITRESS</sequence>
<protein>
    <submittedName>
        <fullName evidence="3">Aspartate/glutamate racemase family protein</fullName>
    </submittedName>
</protein>
<dbReference type="InterPro" id="IPR001920">
    <property type="entry name" value="Asp/Glu_race"/>
</dbReference>
<comment type="caution">
    <text evidence="3">The sequence shown here is derived from an EMBL/GenBank/DDBJ whole genome shotgun (WGS) entry which is preliminary data.</text>
</comment>
<keyword evidence="4" id="KW-1185">Reference proteome</keyword>
<proteinExistence type="inferred from homology"/>
<gene>
    <name evidence="3" type="ORF">LJ655_26830</name>
</gene>
<dbReference type="Pfam" id="PF01177">
    <property type="entry name" value="Asp_Glu_race"/>
    <property type="match status" value="1"/>
</dbReference>
<dbReference type="InterPro" id="IPR015942">
    <property type="entry name" value="Asp/Glu/hydantoin_racemase"/>
</dbReference>
<dbReference type="Proteomes" id="UP001430614">
    <property type="component" value="Unassembled WGS sequence"/>
</dbReference>
<comment type="similarity">
    <text evidence="1">Belongs to the aspartate/glutamate racemases family.</text>
</comment>
<evidence type="ECO:0000313" key="4">
    <source>
        <dbReference type="Proteomes" id="UP001430614"/>
    </source>
</evidence>
<dbReference type="InterPro" id="IPR004380">
    <property type="entry name" value="Asp_race"/>
</dbReference>
<name>A0ABS8KKX9_9BURK</name>
<evidence type="ECO:0000256" key="1">
    <source>
        <dbReference type="ARBA" id="ARBA00007847"/>
    </source>
</evidence>
<dbReference type="PANTHER" id="PTHR21198:SF7">
    <property type="entry name" value="ASPARTATE-GLUTAMATE RACEMASE FAMILY"/>
    <property type="match status" value="1"/>
</dbReference>
<dbReference type="PANTHER" id="PTHR21198">
    <property type="entry name" value="GLUTAMATE RACEMASE"/>
    <property type="match status" value="1"/>
</dbReference>
<reference evidence="3 4" key="1">
    <citation type="submission" date="2021-11" db="EMBL/GenBank/DDBJ databases">
        <authorList>
            <person name="Oh E.-T."/>
            <person name="Kim S.-B."/>
        </authorList>
    </citation>
    <scope>NUCLEOTIDE SEQUENCE [LARGE SCALE GENOMIC DNA]</scope>
    <source>
        <strain evidence="3 4">MMS20-SJTN17</strain>
    </source>
</reference>
<organism evidence="3 4">
    <name type="scientific">Paraburkholderia translucens</name>
    <dbReference type="NCBI Taxonomy" id="2886945"/>
    <lineage>
        <taxon>Bacteria</taxon>
        <taxon>Pseudomonadati</taxon>
        <taxon>Pseudomonadota</taxon>
        <taxon>Betaproteobacteria</taxon>
        <taxon>Burkholderiales</taxon>
        <taxon>Burkholderiaceae</taxon>
        <taxon>Paraburkholderia</taxon>
    </lineage>
</organism>
<keyword evidence="2" id="KW-0413">Isomerase</keyword>
<dbReference type="RefSeq" id="WP_230564193.1">
    <property type="nucleotide sequence ID" value="NZ_JAJITC010000019.1"/>
</dbReference>
<accession>A0ABS8KKX9</accession>